<reference evidence="3" key="1">
    <citation type="submission" date="2018-01" db="EMBL/GenBank/DDBJ databases">
        <title>Rubneribacter badeniensis gen. nov., sp. nov., and Colonibacter rubneri, gen. nov., sp. nov., WGS of new members of the Eggerthellaceae.</title>
        <authorList>
            <person name="Danylec N."/>
            <person name="Stoll D.A."/>
            <person name="Doetsch A."/>
            <person name="Kulling S.E."/>
            <person name="Huch M."/>
        </authorList>
    </citation>
    <scope>NUCLEOTIDE SEQUENCE [LARGE SCALE GENOMIC DNA]</scope>
    <source>
        <strain evidence="3">ResAG-96</strain>
    </source>
</reference>
<keyword evidence="3" id="KW-1185">Reference proteome</keyword>
<organism evidence="2 3">
    <name type="scientific">Enteroscipio rubneri</name>
    <dbReference type="NCBI Taxonomy" id="2070686"/>
    <lineage>
        <taxon>Bacteria</taxon>
        <taxon>Bacillati</taxon>
        <taxon>Actinomycetota</taxon>
        <taxon>Coriobacteriia</taxon>
        <taxon>Eggerthellales</taxon>
        <taxon>Eggerthellaceae</taxon>
        <taxon>Enteroscipio</taxon>
    </lineage>
</organism>
<dbReference type="PANTHER" id="PTHR34227:SF1">
    <property type="entry name" value="DIMETHYL SULFOXIDE REDUCTASE CHAPERONE-RELATED"/>
    <property type="match status" value="1"/>
</dbReference>
<accession>A0A2K2UBP4</accession>
<dbReference type="Gene3D" id="1.10.3480.10">
    <property type="entry name" value="TorD-like"/>
    <property type="match status" value="1"/>
</dbReference>
<dbReference type="InterPro" id="IPR050289">
    <property type="entry name" value="TorD/DmsD_chaperones"/>
</dbReference>
<dbReference type="Proteomes" id="UP000236197">
    <property type="component" value="Unassembled WGS sequence"/>
</dbReference>
<dbReference type="InterPro" id="IPR036411">
    <property type="entry name" value="TorD-like_sf"/>
</dbReference>
<protein>
    <recommendedName>
        <fullName evidence="4">Molecular chaperone TorD</fullName>
    </recommendedName>
</protein>
<evidence type="ECO:0000256" key="1">
    <source>
        <dbReference type="ARBA" id="ARBA00023186"/>
    </source>
</evidence>
<keyword evidence="1" id="KW-0143">Chaperone</keyword>
<sequence length="219" mass="24041">MGPRRMRAGPLESGDRIMKAQRNEQLQATIETYDLLASLFLTLPDEALVESIVAGTFEEGSGSAGIAEIARFGRAQANRDLQDILIDIARDRVRLMRGVNQEGIEPPYESLYVKQQANASIGSLNRFYADFGYSVDEGVKDAPDQLGVELAFAKLVLESELEAVERGDDAQAAEYETLYNSFLSQHLGRWASAYAAQMAAAAETGFYRGIALLIEELLP</sequence>
<evidence type="ECO:0008006" key="4">
    <source>
        <dbReference type="Google" id="ProtNLM"/>
    </source>
</evidence>
<dbReference type="PANTHER" id="PTHR34227">
    <property type="entry name" value="CHAPERONE PROTEIN YCDY"/>
    <property type="match status" value="1"/>
</dbReference>
<comment type="caution">
    <text evidence="2">The sequence shown here is derived from an EMBL/GenBank/DDBJ whole genome shotgun (WGS) entry which is preliminary data.</text>
</comment>
<dbReference type="EMBL" id="PPEK01000006">
    <property type="protein sequence ID" value="PNV67652.1"/>
    <property type="molecule type" value="Genomic_DNA"/>
</dbReference>
<name>A0A2K2UBP4_9ACTN</name>
<dbReference type="SUPFAM" id="SSF89155">
    <property type="entry name" value="TorD-like"/>
    <property type="match status" value="1"/>
</dbReference>
<dbReference type="AlphaFoldDB" id="A0A2K2UBP4"/>
<proteinExistence type="predicted"/>
<evidence type="ECO:0000313" key="2">
    <source>
        <dbReference type="EMBL" id="PNV67652.1"/>
    </source>
</evidence>
<dbReference type="InterPro" id="IPR020945">
    <property type="entry name" value="DMSO/NO3_reduct_chaperone"/>
</dbReference>
<dbReference type="Pfam" id="PF02613">
    <property type="entry name" value="Nitrate_red_del"/>
    <property type="match status" value="1"/>
</dbReference>
<gene>
    <name evidence="2" type="ORF">C2L71_06285</name>
</gene>
<evidence type="ECO:0000313" key="3">
    <source>
        <dbReference type="Proteomes" id="UP000236197"/>
    </source>
</evidence>